<keyword evidence="6 7" id="KW-0472">Membrane</keyword>
<evidence type="ECO:0000256" key="3">
    <source>
        <dbReference type="ARBA" id="ARBA00022475"/>
    </source>
</evidence>
<dbReference type="AlphaFoldDB" id="A0AA42IYR2"/>
<feature type="transmembrane region" description="Helical" evidence="7">
    <location>
        <begin position="318"/>
        <end position="342"/>
    </location>
</feature>
<organism evidence="8 9">
    <name type="scientific">Holtiella tumoricola</name>
    <dbReference type="NCBI Taxonomy" id="3018743"/>
    <lineage>
        <taxon>Bacteria</taxon>
        <taxon>Bacillati</taxon>
        <taxon>Bacillota</taxon>
        <taxon>Clostridia</taxon>
        <taxon>Lachnospirales</taxon>
        <taxon>Cellulosilyticaceae</taxon>
        <taxon>Holtiella</taxon>
    </lineage>
</organism>
<comment type="subcellular location">
    <subcellularLocation>
        <location evidence="1">Cell membrane</location>
        <topology evidence="1">Multi-pass membrane protein</topology>
    </subcellularLocation>
</comment>
<evidence type="ECO:0000313" key="9">
    <source>
        <dbReference type="Proteomes" id="UP001169242"/>
    </source>
</evidence>
<dbReference type="NCBIfam" id="TIGR00797">
    <property type="entry name" value="matE"/>
    <property type="match status" value="1"/>
</dbReference>
<keyword evidence="4 7" id="KW-0812">Transmembrane</keyword>
<dbReference type="GO" id="GO:0042910">
    <property type="term" value="F:xenobiotic transmembrane transporter activity"/>
    <property type="evidence" value="ECO:0007669"/>
    <property type="project" value="InterPro"/>
</dbReference>
<dbReference type="GO" id="GO:0015297">
    <property type="term" value="F:antiporter activity"/>
    <property type="evidence" value="ECO:0007669"/>
    <property type="project" value="InterPro"/>
</dbReference>
<dbReference type="EMBL" id="JAQIFT010000006">
    <property type="protein sequence ID" value="MDA3729991.1"/>
    <property type="molecule type" value="Genomic_DNA"/>
</dbReference>
<dbReference type="CDD" id="cd13138">
    <property type="entry name" value="MATE_yoeA_like"/>
    <property type="match status" value="1"/>
</dbReference>
<evidence type="ECO:0000256" key="1">
    <source>
        <dbReference type="ARBA" id="ARBA00004651"/>
    </source>
</evidence>
<feature type="transmembrane region" description="Helical" evidence="7">
    <location>
        <begin position="168"/>
        <end position="187"/>
    </location>
</feature>
<proteinExistence type="predicted"/>
<evidence type="ECO:0000256" key="4">
    <source>
        <dbReference type="ARBA" id="ARBA00022692"/>
    </source>
</evidence>
<sequence length="458" mass="49695">MQSNVMLMTEGSIYKKIITFAVPIFLGNLFQQLYNIVDSLIVGNFLGKESLAAISSTGSLIFLLVGLVGGVFSGAGVAISRYFGADDKKNVERAIHTAVCFALISGIGLTIIGSILAPQILKLMGTPASVFENAVTYVRIYFAGIITIVMYNAASGIFQAVGDSKRPLYFLIVSSITNVVLDLLFVVVFKMGIGGAALATVIAQAVSAILAFRHLMRTNEVYQISFKKLAVHMDMLKQILQFGIPSGVQNSVIALANIVVQSNINAFDAVAVAGCGSYSKIEGFVFIPITSFAMSMTVFIGQNLGAGKYERAKKGTRFGILTSMLLAETIGILFFIAAPQLISLFNRDPEVIAYGTLQARTIALFFFLLAFSHCIAGILRGAGKSIVPMLVMLTCWCVIRVIYVTVATHFINDIQVIFWAYPLTWSLSSLFFLVYYLKGNWMYGFKGKEATSNEEIVA</sequence>
<keyword evidence="5 7" id="KW-1133">Transmembrane helix</keyword>
<feature type="transmembrane region" description="Helical" evidence="7">
    <location>
        <begin position="95"/>
        <end position="120"/>
    </location>
</feature>
<dbReference type="PANTHER" id="PTHR43549">
    <property type="entry name" value="MULTIDRUG RESISTANCE PROTEIN YPNP-RELATED"/>
    <property type="match status" value="1"/>
</dbReference>
<gene>
    <name evidence="8" type="ORF">PBV87_00490</name>
</gene>
<dbReference type="Pfam" id="PF01554">
    <property type="entry name" value="MatE"/>
    <property type="match status" value="2"/>
</dbReference>
<feature type="transmembrane region" description="Helical" evidence="7">
    <location>
        <begin position="140"/>
        <end position="161"/>
    </location>
</feature>
<evidence type="ECO:0000256" key="6">
    <source>
        <dbReference type="ARBA" id="ARBA00023136"/>
    </source>
</evidence>
<keyword evidence="3" id="KW-1003">Cell membrane</keyword>
<dbReference type="Proteomes" id="UP001169242">
    <property type="component" value="Unassembled WGS sequence"/>
</dbReference>
<dbReference type="RefSeq" id="WP_271010748.1">
    <property type="nucleotide sequence ID" value="NZ_JAQIFT010000006.1"/>
</dbReference>
<protein>
    <submittedName>
        <fullName evidence="8">MATE family efflux transporter</fullName>
    </submittedName>
</protein>
<dbReference type="GO" id="GO:0005886">
    <property type="term" value="C:plasma membrane"/>
    <property type="evidence" value="ECO:0007669"/>
    <property type="project" value="UniProtKB-SubCell"/>
</dbReference>
<name>A0AA42IYR2_9FIRM</name>
<comment type="caution">
    <text evidence="8">The sequence shown here is derived from an EMBL/GenBank/DDBJ whole genome shotgun (WGS) entry which is preliminary data.</text>
</comment>
<feature type="transmembrane region" description="Helical" evidence="7">
    <location>
        <begin position="362"/>
        <end position="379"/>
    </location>
</feature>
<feature type="transmembrane region" description="Helical" evidence="7">
    <location>
        <begin position="193"/>
        <end position="212"/>
    </location>
</feature>
<evidence type="ECO:0000313" key="8">
    <source>
        <dbReference type="EMBL" id="MDA3729991.1"/>
    </source>
</evidence>
<evidence type="ECO:0000256" key="7">
    <source>
        <dbReference type="SAM" id="Phobius"/>
    </source>
</evidence>
<keyword evidence="9" id="KW-1185">Reference proteome</keyword>
<dbReference type="InterPro" id="IPR048279">
    <property type="entry name" value="MdtK-like"/>
</dbReference>
<evidence type="ECO:0000256" key="5">
    <source>
        <dbReference type="ARBA" id="ARBA00022989"/>
    </source>
</evidence>
<dbReference type="InterPro" id="IPR052031">
    <property type="entry name" value="Membrane_Transporter-Flippase"/>
</dbReference>
<dbReference type="InterPro" id="IPR002528">
    <property type="entry name" value="MATE_fam"/>
</dbReference>
<dbReference type="PIRSF" id="PIRSF006603">
    <property type="entry name" value="DinF"/>
    <property type="match status" value="1"/>
</dbReference>
<feature type="transmembrane region" description="Helical" evidence="7">
    <location>
        <begin position="417"/>
        <end position="437"/>
    </location>
</feature>
<keyword evidence="2" id="KW-0813">Transport</keyword>
<accession>A0AA42IYR2</accession>
<dbReference type="PANTHER" id="PTHR43549:SF3">
    <property type="entry name" value="MULTIDRUG RESISTANCE PROTEIN YPNP-RELATED"/>
    <property type="match status" value="1"/>
</dbReference>
<feature type="transmembrane region" description="Helical" evidence="7">
    <location>
        <begin position="386"/>
        <end position="411"/>
    </location>
</feature>
<evidence type="ECO:0000256" key="2">
    <source>
        <dbReference type="ARBA" id="ARBA00022448"/>
    </source>
</evidence>
<reference evidence="8" key="1">
    <citation type="journal article" date="2023" name="Int. J. Syst. Evol. Microbiol.">
        <title>&lt;i&gt;Holtiella tumoricola&lt;/i&gt; gen. nov. sp. nov., isolated from a human clinical sample.</title>
        <authorList>
            <person name="Allen-Vercoe E."/>
            <person name="Daigneault M.C."/>
            <person name="Vancuren S.J."/>
            <person name="Cochrane K."/>
            <person name="O'Neal L.L."/>
            <person name="Sankaranarayanan K."/>
            <person name="Lawson P.A."/>
        </authorList>
    </citation>
    <scope>NUCLEOTIDE SEQUENCE</scope>
    <source>
        <strain evidence="8">CC70A</strain>
    </source>
</reference>
<feature type="transmembrane region" description="Helical" evidence="7">
    <location>
        <begin position="50"/>
        <end position="83"/>
    </location>
</feature>